<keyword evidence="2" id="KW-0479">Metal-binding</keyword>
<dbReference type="Gene3D" id="3.40.50.10310">
    <property type="entry name" value="Creatininase"/>
    <property type="match status" value="1"/>
</dbReference>
<dbReference type="Pfam" id="PF02633">
    <property type="entry name" value="Creatininase"/>
    <property type="match status" value="1"/>
</dbReference>
<keyword evidence="4" id="KW-0862">Zinc</keyword>
<dbReference type="InterPro" id="IPR024087">
    <property type="entry name" value="Creatininase-like_sf"/>
</dbReference>
<dbReference type="GO" id="GO:0009231">
    <property type="term" value="P:riboflavin biosynthetic process"/>
    <property type="evidence" value="ECO:0007669"/>
    <property type="project" value="TreeGrafter"/>
</dbReference>
<comment type="similarity">
    <text evidence="5">Belongs to the creatininase superfamily.</text>
</comment>
<dbReference type="EMBL" id="CP001997">
    <property type="protein sequence ID" value="ADE56171.1"/>
    <property type="molecule type" value="Genomic_DNA"/>
</dbReference>
<evidence type="ECO:0000256" key="1">
    <source>
        <dbReference type="ARBA" id="ARBA00001947"/>
    </source>
</evidence>
<keyword evidence="7" id="KW-1185">Reference proteome</keyword>
<evidence type="ECO:0000256" key="2">
    <source>
        <dbReference type="ARBA" id="ARBA00022723"/>
    </source>
</evidence>
<dbReference type="AlphaFoldDB" id="D5EC89"/>
<evidence type="ECO:0000313" key="7">
    <source>
        <dbReference type="Proteomes" id="UP000002366"/>
    </source>
</evidence>
<dbReference type="SUPFAM" id="SSF102215">
    <property type="entry name" value="Creatininase"/>
    <property type="match status" value="1"/>
</dbReference>
<dbReference type="GO" id="GO:0046872">
    <property type="term" value="F:metal ion binding"/>
    <property type="evidence" value="ECO:0007669"/>
    <property type="project" value="UniProtKB-KW"/>
</dbReference>
<accession>D5EC89</accession>
<dbReference type="PANTHER" id="PTHR35005">
    <property type="entry name" value="3-DEHYDRO-SCYLLO-INOSOSE HYDROLASE"/>
    <property type="match status" value="1"/>
</dbReference>
<keyword evidence="3" id="KW-0378">Hydrolase</keyword>
<reference evidence="6 7" key="1">
    <citation type="journal article" date="2010" name="Stand. Genomic Sci.">
        <title>Complete genome sequence of Aminobacterium colombiense type strain (ALA-1).</title>
        <authorList>
            <person name="Chertkov O."/>
            <person name="Sikorski J."/>
            <person name="Brambilla E."/>
            <person name="Lapidus A."/>
            <person name="Copeland A."/>
            <person name="Glavina Del Rio T."/>
            <person name="Nolan M."/>
            <person name="Lucas S."/>
            <person name="Tice H."/>
            <person name="Cheng J.F."/>
            <person name="Han C."/>
            <person name="Detter J.C."/>
            <person name="Bruce D."/>
            <person name="Tapia R."/>
            <person name="Goodwin L."/>
            <person name="Pitluck S."/>
            <person name="Liolios K."/>
            <person name="Ivanova N."/>
            <person name="Mavromatis K."/>
            <person name="Ovchinnikova G."/>
            <person name="Pati A."/>
            <person name="Chen A."/>
            <person name="Palaniappan K."/>
            <person name="Land M."/>
            <person name="Hauser L."/>
            <person name="Chang Y.J."/>
            <person name="Jeffries C.D."/>
            <person name="Spring S."/>
            <person name="Rohde M."/>
            <person name="Goker M."/>
            <person name="Bristow J."/>
            <person name="Eisen J.A."/>
            <person name="Markowitz V."/>
            <person name="Hugenholtz P."/>
            <person name="Kyrpides N.C."/>
            <person name="Klenk H.P."/>
        </authorList>
    </citation>
    <scope>NUCLEOTIDE SEQUENCE [LARGE SCALE GENOMIC DNA]</scope>
    <source>
        <strain evidence="7">DSM 12261 / ALA-1</strain>
    </source>
</reference>
<dbReference type="HOGENOM" id="CLU_055029_2_1_0"/>
<dbReference type="RefSeq" id="WP_013047437.1">
    <property type="nucleotide sequence ID" value="NC_014011.1"/>
</dbReference>
<dbReference type="GO" id="GO:0016811">
    <property type="term" value="F:hydrolase activity, acting on carbon-nitrogen (but not peptide) bonds, in linear amides"/>
    <property type="evidence" value="ECO:0007669"/>
    <property type="project" value="TreeGrafter"/>
</dbReference>
<protein>
    <submittedName>
        <fullName evidence="6">Creatininase</fullName>
    </submittedName>
</protein>
<gene>
    <name evidence="6" type="ordered locus">Amico_0022</name>
</gene>
<evidence type="ECO:0000256" key="4">
    <source>
        <dbReference type="ARBA" id="ARBA00022833"/>
    </source>
</evidence>
<dbReference type="OrthoDB" id="9801445at2"/>
<organism evidence="6 7">
    <name type="scientific">Aminobacterium colombiense (strain DSM 12261 / ALA-1)</name>
    <dbReference type="NCBI Taxonomy" id="572547"/>
    <lineage>
        <taxon>Bacteria</taxon>
        <taxon>Thermotogati</taxon>
        <taxon>Synergistota</taxon>
        <taxon>Synergistia</taxon>
        <taxon>Synergistales</taxon>
        <taxon>Aminobacteriaceae</taxon>
        <taxon>Aminobacterium</taxon>
    </lineage>
</organism>
<dbReference type="eggNOG" id="COG1402">
    <property type="taxonomic scope" value="Bacteria"/>
</dbReference>
<dbReference type="InterPro" id="IPR003785">
    <property type="entry name" value="Creatininase/forma_Hydrolase"/>
</dbReference>
<proteinExistence type="inferred from homology"/>
<comment type="cofactor">
    <cofactor evidence="1">
        <name>Zn(2+)</name>
        <dbReference type="ChEBI" id="CHEBI:29105"/>
    </cofactor>
</comment>
<evidence type="ECO:0000313" key="6">
    <source>
        <dbReference type="EMBL" id="ADE56171.1"/>
    </source>
</evidence>
<evidence type="ECO:0000256" key="3">
    <source>
        <dbReference type="ARBA" id="ARBA00022801"/>
    </source>
</evidence>
<dbReference type="PANTHER" id="PTHR35005:SF1">
    <property type="entry name" value="2-AMINO-5-FORMYLAMINO-6-RIBOSYLAMINOPYRIMIDIN-4(3H)-ONE 5'-MONOPHOSPHATE DEFORMYLASE"/>
    <property type="match status" value="1"/>
</dbReference>
<name>D5EC89_AMICL</name>
<dbReference type="KEGG" id="aco:Amico_0022"/>
<sequence length="259" mass="28554">MYLASLTWKKLEEKITEETVALIPLGSVEQHGPLAPLGTDYFIPEEFAKRVEAAYPDKIMVLPTMPYGVCPYHASFPGTIDMGIEILSEVMTRIAMSLMDTGIKKMIFLNGHGGNGPSLDKAALAVYKRGGLAAIVDWWTLAGELNAKWAGGHGAGQETSVMMALKPEWVNMKDFFPANIHHVSDSLQNTHISIVTFEKGSVRIIRDVKDVTSSGAYGGTDAPEDANREWGEEILKGVTEYLIRFIAEYFKVSLSREKN</sequence>
<dbReference type="Proteomes" id="UP000002366">
    <property type="component" value="Chromosome"/>
</dbReference>
<evidence type="ECO:0000256" key="5">
    <source>
        <dbReference type="ARBA" id="ARBA00024029"/>
    </source>
</evidence>